<evidence type="ECO:0008006" key="4">
    <source>
        <dbReference type="Google" id="ProtNLM"/>
    </source>
</evidence>
<protein>
    <recommendedName>
        <fullName evidence="4">Transmembrane protein</fullName>
    </recommendedName>
</protein>
<reference evidence="2 3" key="1">
    <citation type="submission" date="2021-06" db="EMBL/GenBank/DDBJ databases">
        <authorList>
            <person name="Palmer J.M."/>
        </authorList>
    </citation>
    <scope>NUCLEOTIDE SEQUENCE [LARGE SCALE GENOMIC DNA]</scope>
    <source>
        <strain evidence="2 3">AS_MEX2019</strain>
        <tissue evidence="2">Muscle</tissue>
    </source>
</reference>
<accession>A0ABV0ZH06</accession>
<comment type="caution">
    <text evidence="2">The sequence shown here is derived from an EMBL/GenBank/DDBJ whole genome shotgun (WGS) entry which is preliminary data.</text>
</comment>
<organism evidence="2 3">
    <name type="scientific">Ameca splendens</name>
    <dbReference type="NCBI Taxonomy" id="208324"/>
    <lineage>
        <taxon>Eukaryota</taxon>
        <taxon>Metazoa</taxon>
        <taxon>Chordata</taxon>
        <taxon>Craniata</taxon>
        <taxon>Vertebrata</taxon>
        <taxon>Euteleostomi</taxon>
        <taxon>Actinopterygii</taxon>
        <taxon>Neopterygii</taxon>
        <taxon>Teleostei</taxon>
        <taxon>Neoteleostei</taxon>
        <taxon>Acanthomorphata</taxon>
        <taxon>Ovalentaria</taxon>
        <taxon>Atherinomorphae</taxon>
        <taxon>Cyprinodontiformes</taxon>
        <taxon>Goodeidae</taxon>
        <taxon>Ameca</taxon>
    </lineage>
</organism>
<keyword evidence="1" id="KW-0812">Transmembrane</keyword>
<feature type="transmembrane region" description="Helical" evidence="1">
    <location>
        <begin position="38"/>
        <end position="56"/>
    </location>
</feature>
<gene>
    <name evidence="2" type="ORF">AMECASPLE_036896</name>
</gene>
<sequence length="124" mass="12905">MVRLWPLCVGVAAWTLLGLAVASGFSALYWPGVCFSAGWFLVGGVCLVVFTMSIWTCGRMCGIAVAVVLGGAVAWHGSVVFAWLARMLVVLCLEGGATRKKKALCGVASGPSVAPICLLGWCLL</sequence>
<proteinExistence type="predicted"/>
<evidence type="ECO:0000313" key="3">
    <source>
        <dbReference type="Proteomes" id="UP001469553"/>
    </source>
</evidence>
<feature type="transmembrane region" description="Helical" evidence="1">
    <location>
        <begin position="63"/>
        <end position="85"/>
    </location>
</feature>
<dbReference type="Proteomes" id="UP001469553">
    <property type="component" value="Unassembled WGS sequence"/>
</dbReference>
<evidence type="ECO:0000313" key="2">
    <source>
        <dbReference type="EMBL" id="MEQ2305351.1"/>
    </source>
</evidence>
<name>A0ABV0ZH06_9TELE</name>
<evidence type="ECO:0000256" key="1">
    <source>
        <dbReference type="SAM" id="Phobius"/>
    </source>
</evidence>
<keyword evidence="3" id="KW-1185">Reference proteome</keyword>
<dbReference type="EMBL" id="JAHRIP010062446">
    <property type="protein sequence ID" value="MEQ2305351.1"/>
    <property type="molecule type" value="Genomic_DNA"/>
</dbReference>
<keyword evidence="1" id="KW-0472">Membrane</keyword>
<keyword evidence="1" id="KW-1133">Transmembrane helix</keyword>